<dbReference type="RefSeq" id="WP_210536401.1">
    <property type="nucleotide sequence ID" value="NZ_JAGKTC010000002.1"/>
</dbReference>
<comment type="caution">
    <text evidence="6">The sequence shown here is derived from an EMBL/GenBank/DDBJ whole genome shotgun (WGS) entry which is preliminary data.</text>
</comment>
<reference evidence="6" key="2">
    <citation type="submission" date="2021-03" db="EMBL/GenBank/DDBJ databases">
        <authorList>
            <person name="Cao W."/>
        </authorList>
    </citation>
    <scope>NUCLEOTIDE SEQUENCE</scope>
    <source>
        <strain evidence="6">110414</strain>
    </source>
</reference>
<dbReference type="InterPro" id="IPR036097">
    <property type="entry name" value="HisK_dim/P_sf"/>
</dbReference>
<feature type="transmembrane region" description="Helical" evidence="4">
    <location>
        <begin position="20"/>
        <end position="41"/>
    </location>
</feature>
<dbReference type="AlphaFoldDB" id="A0A941AWP8"/>
<gene>
    <name evidence="6" type="ORF">J5837_08810</name>
</gene>
<dbReference type="SUPFAM" id="SSF55874">
    <property type="entry name" value="ATPase domain of HSP90 chaperone/DNA topoisomerase II/histidine kinase"/>
    <property type="match status" value="1"/>
</dbReference>
<protein>
    <recommendedName>
        <fullName evidence="2">histidine kinase</fullName>
        <ecNumber evidence="2">2.7.13.3</ecNumber>
    </recommendedName>
</protein>
<dbReference type="InterPro" id="IPR036890">
    <property type="entry name" value="HATPase_C_sf"/>
</dbReference>
<comment type="catalytic activity">
    <reaction evidence="1">
        <text>ATP + protein L-histidine = ADP + protein N-phospho-L-histidine.</text>
        <dbReference type="EC" id="2.7.13.3"/>
    </reaction>
</comment>
<dbReference type="Gene3D" id="1.10.287.130">
    <property type="match status" value="1"/>
</dbReference>
<dbReference type="Proteomes" id="UP000673447">
    <property type="component" value="Unassembled WGS sequence"/>
</dbReference>
<dbReference type="PANTHER" id="PTHR43065:SF52">
    <property type="entry name" value="SENSOR PROTEIN KINASE PILS"/>
    <property type="match status" value="1"/>
</dbReference>
<dbReference type="Pfam" id="PF00512">
    <property type="entry name" value="HisKA"/>
    <property type="match status" value="1"/>
</dbReference>
<dbReference type="InterPro" id="IPR000014">
    <property type="entry name" value="PAS"/>
</dbReference>
<dbReference type="Gene3D" id="3.30.565.10">
    <property type="entry name" value="Histidine kinase-like ATPase, C-terminal domain"/>
    <property type="match status" value="1"/>
</dbReference>
<feature type="transmembrane region" description="Helical" evidence="4">
    <location>
        <begin position="125"/>
        <end position="144"/>
    </location>
</feature>
<evidence type="ECO:0000256" key="1">
    <source>
        <dbReference type="ARBA" id="ARBA00000085"/>
    </source>
</evidence>
<dbReference type="SUPFAM" id="SSF55785">
    <property type="entry name" value="PYP-like sensor domain (PAS domain)"/>
    <property type="match status" value="1"/>
</dbReference>
<dbReference type="Pfam" id="PF25323">
    <property type="entry name" value="6TM_PilS"/>
    <property type="match status" value="1"/>
</dbReference>
<dbReference type="PROSITE" id="PS50109">
    <property type="entry name" value="HIS_KIN"/>
    <property type="match status" value="1"/>
</dbReference>
<evidence type="ECO:0000259" key="5">
    <source>
        <dbReference type="PROSITE" id="PS50109"/>
    </source>
</evidence>
<dbReference type="Pfam" id="PF02518">
    <property type="entry name" value="HATPase_c"/>
    <property type="match status" value="1"/>
</dbReference>
<dbReference type="SMART" id="SM00388">
    <property type="entry name" value="HisKA"/>
    <property type="match status" value="1"/>
</dbReference>
<keyword evidence="3" id="KW-0597">Phosphoprotein</keyword>
<feature type="transmembrane region" description="Helical" evidence="4">
    <location>
        <begin position="91"/>
        <end position="113"/>
    </location>
</feature>
<dbReference type="InterPro" id="IPR003661">
    <property type="entry name" value="HisK_dim/P_dom"/>
</dbReference>
<organism evidence="6 7">
    <name type="scientific">Pseudoxanthomonas helianthi</name>
    <dbReference type="NCBI Taxonomy" id="1453541"/>
    <lineage>
        <taxon>Bacteria</taxon>
        <taxon>Pseudomonadati</taxon>
        <taxon>Pseudomonadota</taxon>
        <taxon>Gammaproteobacteria</taxon>
        <taxon>Lysobacterales</taxon>
        <taxon>Lysobacteraceae</taxon>
        <taxon>Pseudoxanthomonas</taxon>
    </lineage>
</organism>
<dbReference type="EC" id="2.7.13.3" evidence="2"/>
<dbReference type="SMART" id="SM00091">
    <property type="entry name" value="PAS"/>
    <property type="match status" value="1"/>
</dbReference>
<dbReference type="PANTHER" id="PTHR43065">
    <property type="entry name" value="SENSOR HISTIDINE KINASE"/>
    <property type="match status" value="1"/>
</dbReference>
<dbReference type="InterPro" id="IPR005467">
    <property type="entry name" value="His_kinase_dom"/>
</dbReference>
<feature type="transmembrane region" description="Helical" evidence="4">
    <location>
        <begin position="53"/>
        <end position="71"/>
    </location>
</feature>
<dbReference type="InterPro" id="IPR004358">
    <property type="entry name" value="Sig_transdc_His_kin-like_C"/>
</dbReference>
<reference evidence="6" key="1">
    <citation type="journal article" date="2016" name="Int. J. Syst. Evol. Microbiol.">
        <title>Pseudoxanthomonas helianthi sp. nov., isolated from roots of Jerusalem artichoke (Helianthus tuberosus).</title>
        <authorList>
            <person name="Kittiwongwattana C."/>
            <person name="Thawai C."/>
        </authorList>
    </citation>
    <scope>NUCLEOTIDE SEQUENCE</scope>
    <source>
        <strain evidence="6">110414</strain>
    </source>
</reference>
<feature type="domain" description="Histidine kinase" evidence="5">
    <location>
        <begin position="320"/>
        <end position="528"/>
    </location>
</feature>
<dbReference type="InterPro" id="IPR003594">
    <property type="entry name" value="HATPase_dom"/>
</dbReference>
<dbReference type="SMART" id="SM00387">
    <property type="entry name" value="HATPase_c"/>
    <property type="match status" value="1"/>
</dbReference>
<keyword evidence="4" id="KW-1133">Transmembrane helix</keyword>
<dbReference type="EMBL" id="JAGKTC010000002">
    <property type="protein sequence ID" value="MBP3984528.1"/>
    <property type="molecule type" value="Genomic_DNA"/>
</dbReference>
<dbReference type="SUPFAM" id="SSF47384">
    <property type="entry name" value="Homodimeric domain of signal transducing histidine kinase"/>
    <property type="match status" value="1"/>
</dbReference>
<evidence type="ECO:0000256" key="2">
    <source>
        <dbReference type="ARBA" id="ARBA00012438"/>
    </source>
</evidence>
<evidence type="ECO:0000313" key="6">
    <source>
        <dbReference type="EMBL" id="MBP3984528.1"/>
    </source>
</evidence>
<keyword evidence="4" id="KW-0812">Transmembrane</keyword>
<accession>A0A941AWP8</accession>
<name>A0A941AWP8_9GAMM</name>
<evidence type="ECO:0000256" key="4">
    <source>
        <dbReference type="SAM" id="Phobius"/>
    </source>
</evidence>
<dbReference type="Gene3D" id="3.30.450.20">
    <property type="entry name" value="PAS domain"/>
    <property type="match status" value="1"/>
</dbReference>
<dbReference type="CDD" id="cd00082">
    <property type="entry name" value="HisKA"/>
    <property type="match status" value="1"/>
</dbReference>
<dbReference type="GO" id="GO:0000155">
    <property type="term" value="F:phosphorelay sensor kinase activity"/>
    <property type="evidence" value="ECO:0007669"/>
    <property type="project" value="InterPro"/>
</dbReference>
<dbReference type="PRINTS" id="PR00344">
    <property type="entry name" value="BCTRLSENSOR"/>
</dbReference>
<proteinExistence type="predicted"/>
<keyword evidence="4" id="KW-0472">Membrane</keyword>
<evidence type="ECO:0000313" key="7">
    <source>
        <dbReference type="Proteomes" id="UP000673447"/>
    </source>
</evidence>
<evidence type="ECO:0000256" key="3">
    <source>
        <dbReference type="ARBA" id="ARBA00022553"/>
    </source>
</evidence>
<dbReference type="InterPro" id="IPR035965">
    <property type="entry name" value="PAS-like_dom_sf"/>
</dbReference>
<keyword evidence="7" id="KW-1185">Reference proteome</keyword>
<sequence length="533" mass="57500">MSQRALSFGYLSQAPERDLYFFALYRLLEAALLAALLFSPLRELIGGSAPPKLAALASVGYLVAATFLLLLGRVDGWRTGVTVLGVMVDIAVVALVCHALPAAATIAALLLTFNVATAALLLPRALGLALALLAGLALIGVEVWEVLHGRAGTEALSQPLAFTASYVAVAWLANQMGQRARASMALAEHRGSALSRQVELNELIIRRMRTGVLLVDEDGRIRLANEAALAALGAGATSLQGLLLREAAHPLSVRLAEWRRSGERNDSPLQIDPNQPDVLPRFVRPHPESGQTLVFLDDASLVSRRAETLTLSTLGRFAASLAHEVRNPLASISYAAQLLEETKLPPGDQRLVQIIVQQCRRTNTIIETVMGLARRERAVPEQLDLRRFVERFVREYTASLPLETDRIEAVTGKDAVTAVVDPRHLHQVLSTLVQNALNHGRLPGEPARVSLVAHFDGQPTLDVIDRGPGIPEATATQLFRPFFTTSEHGTGLGLYLSRELCLANQATLEYVAVPGGGSCFRIRLPGTHTLLPG</sequence>